<dbReference type="AlphaFoldDB" id="A0AAD6S562"/>
<dbReference type="Proteomes" id="UP001218188">
    <property type="component" value="Unassembled WGS sequence"/>
</dbReference>
<feature type="signal peptide" evidence="2">
    <location>
        <begin position="1"/>
        <end position="28"/>
    </location>
</feature>
<keyword evidence="4" id="KW-1185">Reference proteome</keyword>
<evidence type="ECO:0000256" key="1">
    <source>
        <dbReference type="SAM" id="MobiDB-lite"/>
    </source>
</evidence>
<keyword evidence="2" id="KW-0732">Signal</keyword>
<feature type="region of interest" description="Disordered" evidence="1">
    <location>
        <begin position="25"/>
        <end position="131"/>
    </location>
</feature>
<evidence type="ECO:0000313" key="4">
    <source>
        <dbReference type="Proteomes" id="UP001218188"/>
    </source>
</evidence>
<protein>
    <submittedName>
        <fullName evidence="3">Uncharacterized protein</fullName>
    </submittedName>
</protein>
<reference evidence="3" key="1">
    <citation type="submission" date="2023-03" db="EMBL/GenBank/DDBJ databases">
        <title>Massive genome expansion in bonnet fungi (Mycena s.s.) driven by repeated elements and novel gene families across ecological guilds.</title>
        <authorList>
            <consortium name="Lawrence Berkeley National Laboratory"/>
            <person name="Harder C.B."/>
            <person name="Miyauchi S."/>
            <person name="Viragh M."/>
            <person name="Kuo A."/>
            <person name="Thoen E."/>
            <person name="Andreopoulos B."/>
            <person name="Lu D."/>
            <person name="Skrede I."/>
            <person name="Drula E."/>
            <person name="Henrissat B."/>
            <person name="Morin E."/>
            <person name="Kohler A."/>
            <person name="Barry K."/>
            <person name="LaButti K."/>
            <person name="Morin E."/>
            <person name="Salamov A."/>
            <person name="Lipzen A."/>
            <person name="Mereny Z."/>
            <person name="Hegedus B."/>
            <person name="Baldrian P."/>
            <person name="Stursova M."/>
            <person name="Weitz H."/>
            <person name="Taylor A."/>
            <person name="Grigoriev I.V."/>
            <person name="Nagy L.G."/>
            <person name="Martin F."/>
            <person name="Kauserud H."/>
        </authorList>
    </citation>
    <scope>NUCLEOTIDE SEQUENCE</scope>
    <source>
        <strain evidence="3">CBHHK200</strain>
    </source>
</reference>
<evidence type="ECO:0000256" key="2">
    <source>
        <dbReference type="SAM" id="SignalP"/>
    </source>
</evidence>
<feature type="compositionally biased region" description="Basic and acidic residues" evidence="1">
    <location>
        <begin position="86"/>
        <end position="101"/>
    </location>
</feature>
<feature type="compositionally biased region" description="Polar residues" evidence="1">
    <location>
        <begin position="33"/>
        <end position="52"/>
    </location>
</feature>
<organism evidence="3 4">
    <name type="scientific">Mycena alexandri</name>
    <dbReference type="NCBI Taxonomy" id="1745969"/>
    <lineage>
        <taxon>Eukaryota</taxon>
        <taxon>Fungi</taxon>
        <taxon>Dikarya</taxon>
        <taxon>Basidiomycota</taxon>
        <taxon>Agaricomycotina</taxon>
        <taxon>Agaricomycetes</taxon>
        <taxon>Agaricomycetidae</taxon>
        <taxon>Agaricales</taxon>
        <taxon>Marasmiineae</taxon>
        <taxon>Mycenaceae</taxon>
        <taxon>Mycena</taxon>
    </lineage>
</organism>
<evidence type="ECO:0000313" key="3">
    <source>
        <dbReference type="EMBL" id="KAJ7021409.1"/>
    </source>
</evidence>
<feature type="region of interest" description="Disordered" evidence="1">
    <location>
        <begin position="151"/>
        <end position="234"/>
    </location>
</feature>
<feature type="region of interest" description="Disordered" evidence="1">
    <location>
        <begin position="263"/>
        <end position="293"/>
    </location>
</feature>
<feature type="compositionally biased region" description="Low complexity" evidence="1">
    <location>
        <begin position="185"/>
        <end position="204"/>
    </location>
</feature>
<feature type="compositionally biased region" description="Low complexity" evidence="1">
    <location>
        <begin position="213"/>
        <end position="226"/>
    </location>
</feature>
<feature type="chain" id="PRO_5041977957" evidence="2">
    <location>
        <begin position="29"/>
        <end position="307"/>
    </location>
</feature>
<proteinExistence type="predicted"/>
<accession>A0AAD6S562</accession>
<sequence length="307" mass="32057">MRGATSLWVIVCVLSALYLMLSPPPTASSSLAQRRTSGARQARNTALRSPYQSPREHRLHRVNGASPLRDVTNIPQAENAAAGPSLERERADLRNAERERQAALQETPSRGRRRIPGQAENRAASPTSGGSRIQDTLFIVLQRPLGLATPPASNVNAGSSNTNAAPAPTARTLAQRARREREAAARVGGATNAAPAPNARTLAQRARRDREAAAGAAGAPPAANPAQHPPPAKLKRAACGRSASPAAERTWCEARDTSPYAPTCTSTSAGPAPETAETAACGSDVPSESLVNSPGPLAHIFGFTFGK</sequence>
<feature type="compositionally biased region" description="Polar residues" evidence="1">
    <location>
        <begin position="151"/>
        <end position="163"/>
    </location>
</feature>
<comment type="caution">
    <text evidence="3">The sequence shown here is derived from an EMBL/GenBank/DDBJ whole genome shotgun (WGS) entry which is preliminary data.</text>
</comment>
<gene>
    <name evidence="3" type="ORF">C8F04DRAFT_1195533</name>
</gene>
<feature type="compositionally biased region" description="Low complexity" evidence="1">
    <location>
        <begin position="164"/>
        <end position="175"/>
    </location>
</feature>
<dbReference type="EMBL" id="JARJCM010000233">
    <property type="protein sequence ID" value="KAJ7021409.1"/>
    <property type="molecule type" value="Genomic_DNA"/>
</dbReference>
<feature type="compositionally biased region" description="Low complexity" evidence="1">
    <location>
        <begin position="269"/>
        <end position="282"/>
    </location>
</feature>
<name>A0AAD6S562_9AGAR</name>